<dbReference type="GO" id="GO:0015421">
    <property type="term" value="F:ABC-type oligopeptide transporter activity"/>
    <property type="evidence" value="ECO:0007669"/>
    <property type="project" value="TreeGrafter"/>
</dbReference>
<evidence type="ECO:0000256" key="8">
    <source>
        <dbReference type="ARBA" id="ARBA00023136"/>
    </source>
</evidence>
<dbReference type="SUPFAM" id="SSF90123">
    <property type="entry name" value="ABC transporter transmembrane region"/>
    <property type="match status" value="1"/>
</dbReference>
<dbReference type="GO" id="GO:0005524">
    <property type="term" value="F:ATP binding"/>
    <property type="evidence" value="ECO:0007669"/>
    <property type="project" value="UniProtKB-KW"/>
</dbReference>
<keyword evidence="6 12" id="KW-0067">ATP-binding</keyword>
<feature type="domain" description="ABC transmembrane type-1" evidence="11">
    <location>
        <begin position="26"/>
        <end position="315"/>
    </location>
</feature>
<evidence type="ECO:0000256" key="9">
    <source>
        <dbReference type="SAM" id="Phobius"/>
    </source>
</evidence>
<dbReference type="InterPro" id="IPR027417">
    <property type="entry name" value="P-loop_NTPase"/>
</dbReference>
<accession>A0A1H3JFM1</accession>
<evidence type="ECO:0000259" key="11">
    <source>
        <dbReference type="PROSITE" id="PS50929"/>
    </source>
</evidence>
<dbReference type="InterPro" id="IPR003439">
    <property type="entry name" value="ABC_transporter-like_ATP-bd"/>
</dbReference>
<dbReference type="PANTHER" id="PTHR43394">
    <property type="entry name" value="ATP-DEPENDENT PERMEASE MDL1, MITOCHONDRIAL"/>
    <property type="match status" value="1"/>
</dbReference>
<keyword evidence="8 9" id="KW-0472">Membrane</keyword>
<keyword evidence="5" id="KW-0547">Nucleotide-binding</keyword>
<evidence type="ECO:0000259" key="10">
    <source>
        <dbReference type="PROSITE" id="PS50893"/>
    </source>
</evidence>
<gene>
    <name evidence="12" type="ORF">SAMN02910414_01441</name>
</gene>
<dbReference type="InterPro" id="IPR017871">
    <property type="entry name" value="ABC_transporter-like_CS"/>
</dbReference>
<keyword evidence="4 9" id="KW-0812">Transmembrane</keyword>
<dbReference type="Pfam" id="PF00005">
    <property type="entry name" value="ABC_tran"/>
    <property type="match status" value="1"/>
</dbReference>
<keyword evidence="13" id="KW-1185">Reference proteome</keyword>
<feature type="transmembrane region" description="Helical" evidence="9">
    <location>
        <begin position="147"/>
        <end position="164"/>
    </location>
</feature>
<dbReference type="InterPro" id="IPR003593">
    <property type="entry name" value="AAA+_ATPase"/>
</dbReference>
<dbReference type="SUPFAM" id="SSF52540">
    <property type="entry name" value="P-loop containing nucleoside triphosphate hydrolases"/>
    <property type="match status" value="1"/>
</dbReference>
<feature type="transmembrane region" description="Helical" evidence="9">
    <location>
        <begin position="255"/>
        <end position="275"/>
    </location>
</feature>
<dbReference type="InterPro" id="IPR039421">
    <property type="entry name" value="Type_1_exporter"/>
</dbReference>
<feature type="transmembrane region" description="Helical" evidence="9">
    <location>
        <begin position="65"/>
        <end position="95"/>
    </location>
</feature>
<dbReference type="CDD" id="cd07346">
    <property type="entry name" value="ABC_6TM_exporters"/>
    <property type="match status" value="1"/>
</dbReference>
<dbReference type="InterPro" id="IPR036640">
    <property type="entry name" value="ABC1_TM_sf"/>
</dbReference>
<sequence length="594" mass="66415">MEKEKKQSAFSELMSYAGKYKILTYFSIVFSIIAGIVVVIPFVYLGKIIKEVINVYPDFSKATHIVSYGWMAVAFSIGYMAIYFCALACSHLSAFRVAKNMKKALLYHIAKLPIGFSDEIGSGKIRRIVSDETGNTEIFLAHNLPDIVQAITVPIVLIIMFFTYDFRFGIATLVPLFLGFIAMGGMFGSGMAESMRKYQDALESMSNESVEYVRGIPVVKTFGQTVFSFHRFKKSIDDYGKFCIDYSMRCRWQMILYETAINSTFAFLIGLVLLLTSRQGMKMGILIDFLFYVIVSPVITTSMQRIMFISENALKINDTLARINSIFKIEPLVESSIKEIPRDASVELDNVKFKYKEGAKPALNHLSLKANKDEMIALVGPSGSGKTTAAELISRFFDSDEGSVKIGGVEVRNIEKDKLMNTVSYVFQNSKLLKRSIADNLRIAKPNATESELYDALHKAQCDEIIKRLPNGINTILGSEGTYLSGGEQQRIAIARTMLKNAPVVILDEATAFADPENEVLVQKAFAELTKKSTVIMIAHRLSTVCNADRIYVFNHGKVVESGKHDELLAKKGLYANMWKEYQCATNWKVGEAV</sequence>
<proteinExistence type="predicted"/>
<comment type="subcellular location">
    <subcellularLocation>
        <location evidence="1">Cell membrane</location>
        <topology evidence="1">Multi-pass membrane protein</topology>
    </subcellularLocation>
</comment>
<dbReference type="FunFam" id="3.40.50.300:FF:000221">
    <property type="entry name" value="Multidrug ABC transporter ATP-binding protein"/>
    <property type="match status" value="1"/>
</dbReference>
<organism evidence="12 13">
    <name type="scientific">Lachnobacterium bovis DSM 14045</name>
    <dbReference type="NCBI Taxonomy" id="1122142"/>
    <lineage>
        <taxon>Bacteria</taxon>
        <taxon>Bacillati</taxon>
        <taxon>Bacillota</taxon>
        <taxon>Clostridia</taxon>
        <taxon>Lachnospirales</taxon>
        <taxon>Lachnospiraceae</taxon>
        <taxon>Lachnobacterium</taxon>
    </lineage>
</organism>
<keyword evidence="3" id="KW-1003">Cell membrane</keyword>
<dbReference type="SMART" id="SM00382">
    <property type="entry name" value="AAA"/>
    <property type="match status" value="1"/>
</dbReference>
<dbReference type="AlphaFoldDB" id="A0A1H3JFM1"/>
<evidence type="ECO:0000256" key="3">
    <source>
        <dbReference type="ARBA" id="ARBA00022475"/>
    </source>
</evidence>
<protein>
    <submittedName>
        <fullName evidence="12">ATP-binding cassette, subfamily B</fullName>
    </submittedName>
</protein>
<dbReference type="PROSITE" id="PS00211">
    <property type="entry name" value="ABC_TRANSPORTER_1"/>
    <property type="match status" value="1"/>
</dbReference>
<dbReference type="Gene3D" id="3.40.50.300">
    <property type="entry name" value="P-loop containing nucleotide triphosphate hydrolases"/>
    <property type="match status" value="1"/>
</dbReference>
<dbReference type="InterPro" id="IPR011527">
    <property type="entry name" value="ABC1_TM_dom"/>
</dbReference>
<evidence type="ECO:0000256" key="5">
    <source>
        <dbReference type="ARBA" id="ARBA00022741"/>
    </source>
</evidence>
<dbReference type="Gene3D" id="1.20.1560.10">
    <property type="entry name" value="ABC transporter type 1, transmembrane domain"/>
    <property type="match status" value="1"/>
</dbReference>
<name>A0A1H3JFM1_9FIRM</name>
<reference evidence="12 13" key="1">
    <citation type="submission" date="2016-10" db="EMBL/GenBank/DDBJ databases">
        <authorList>
            <person name="de Groot N.N."/>
        </authorList>
    </citation>
    <scope>NUCLEOTIDE SEQUENCE [LARGE SCALE GENOMIC DNA]</scope>
    <source>
        <strain evidence="12 13">DSM 14045</strain>
    </source>
</reference>
<evidence type="ECO:0000256" key="4">
    <source>
        <dbReference type="ARBA" id="ARBA00022692"/>
    </source>
</evidence>
<dbReference type="GO" id="GO:0016887">
    <property type="term" value="F:ATP hydrolysis activity"/>
    <property type="evidence" value="ECO:0007669"/>
    <property type="project" value="InterPro"/>
</dbReference>
<evidence type="ECO:0000256" key="2">
    <source>
        <dbReference type="ARBA" id="ARBA00022448"/>
    </source>
</evidence>
<dbReference type="PROSITE" id="PS50929">
    <property type="entry name" value="ABC_TM1F"/>
    <property type="match status" value="1"/>
</dbReference>
<dbReference type="EMBL" id="FNPG01000016">
    <property type="protein sequence ID" value="SDY38783.1"/>
    <property type="molecule type" value="Genomic_DNA"/>
</dbReference>
<dbReference type="Proteomes" id="UP000183918">
    <property type="component" value="Unassembled WGS sequence"/>
</dbReference>
<evidence type="ECO:0000256" key="1">
    <source>
        <dbReference type="ARBA" id="ARBA00004651"/>
    </source>
</evidence>
<feature type="domain" description="ABC transporter" evidence="10">
    <location>
        <begin position="346"/>
        <end position="581"/>
    </location>
</feature>
<keyword evidence="2" id="KW-0813">Transport</keyword>
<dbReference type="Pfam" id="PF00664">
    <property type="entry name" value="ABC_membrane"/>
    <property type="match status" value="1"/>
</dbReference>
<feature type="transmembrane region" description="Helical" evidence="9">
    <location>
        <begin position="170"/>
        <end position="188"/>
    </location>
</feature>
<evidence type="ECO:0000313" key="13">
    <source>
        <dbReference type="Proteomes" id="UP000183918"/>
    </source>
</evidence>
<dbReference type="PROSITE" id="PS50893">
    <property type="entry name" value="ABC_TRANSPORTER_2"/>
    <property type="match status" value="1"/>
</dbReference>
<evidence type="ECO:0000313" key="12">
    <source>
        <dbReference type="EMBL" id="SDY38783.1"/>
    </source>
</evidence>
<feature type="transmembrane region" description="Helical" evidence="9">
    <location>
        <begin position="22"/>
        <end position="45"/>
    </location>
</feature>
<dbReference type="PANTHER" id="PTHR43394:SF1">
    <property type="entry name" value="ATP-BINDING CASSETTE SUB-FAMILY B MEMBER 10, MITOCHONDRIAL"/>
    <property type="match status" value="1"/>
</dbReference>
<keyword evidence="7 9" id="KW-1133">Transmembrane helix</keyword>
<dbReference type="GO" id="GO:0005886">
    <property type="term" value="C:plasma membrane"/>
    <property type="evidence" value="ECO:0007669"/>
    <property type="project" value="UniProtKB-SubCell"/>
</dbReference>
<evidence type="ECO:0000256" key="7">
    <source>
        <dbReference type="ARBA" id="ARBA00022989"/>
    </source>
</evidence>
<evidence type="ECO:0000256" key="6">
    <source>
        <dbReference type="ARBA" id="ARBA00022840"/>
    </source>
</evidence>
<dbReference type="STRING" id="1122142.SAMN02910414_01441"/>
<dbReference type="RefSeq" id="WP_074717519.1">
    <property type="nucleotide sequence ID" value="NZ_FNPG01000016.1"/>
</dbReference>